<reference evidence="1 2" key="1">
    <citation type="submission" date="2020-02" db="EMBL/GenBank/DDBJ databases">
        <authorList>
            <person name="Ferguson B K."/>
        </authorList>
    </citation>
    <scope>NUCLEOTIDE SEQUENCE [LARGE SCALE GENOMIC DNA]</scope>
</reference>
<organism evidence="1 2">
    <name type="scientific">Trichogramma brassicae</name>
    <dbReference type="NCBI Taxonomy" id="86971"/>
    <lineage>
        <taxon>Eukaryota</taxon>
        <taxon>Metazoa</taxon>
        <taxon>Ecdysozoa</taxon>
        <taxon>Arthropoda</taxon>
        <taxon>Hexapoda</taxon>
        <taxon>Insecta</taxon>
        <taxon>Pterygota</taxon>
        <taxon>Neoptera</taxon>
        <taxon>Endopterygota</taxon>
        <taxon>Hymenoptera</taxon>
        <taxon>Apocrita</taxon>
        <taxon>Proctotrupomorpha</taxon>
        <taxon>Chalcidoidea</taxon>
        <taxon>Trichogrammatidae</taxon>
        <taxon>Trichogramma</taxon>
    </lineage>
</organism>
<keyword evidence="2" id="KW-1185">Reference proteome</keyword>
<evidence type="ECO:0000313" key="2">
    <source>
        <dbReference type="Proteomes" id="UP000479190"/>
    </source>
</evidence>
<name>A0A6H5IWM2_9HYME</name>
<dbReference type="AlphaFoldDB" id="A0A6H5IWM2"/>
<dbReference type="Proteomes" id="UP000479190">
    <property type="component" value="Unassembled WGS sequence"/>
</dbReference>
<sequence>MKLFEQYKLLQKPAKQAEKRWYDDEEFTSKAKSIKIVPNLSLNDLVRMRPERQMKRITYRDYLEFAHSKRLSCRRSIATPAFCNSAFTVSRRSSVGFKPLVQSCARVTLASTAATPPRLYFFEGN</sequence>
<proteinExistence type="predicted"/>
<gene>
    <name evidence="1" type="ORF">TBRA_LOCUS11059</name>
</gene>
<accession>A0A6H5IWM2</accession>
<evidence type="ECO:0000313" key="1">
    <source>
        <dbReference type="EMBL" id="CAB0039312.1"/>
    </source>
</evidence>
<protein>
    <submittedName>
        <fullName evidence="1">Uncharacterized protein</fullName>
    </submittedName>
</protein>
<dbReference type="EMBL" id="CADCXV010000950">
    <property type="protein sequence ID" value="CAB0039312.1"/>
    <property type="molecule type" value="Genomic_DNA"/>
</dbReference>